<dbReference type="InParanoid" id="W7XAZ5"/>
<dbReference type="Proteomes" id="UP000009168">
    <property type="component" value="Unassembled WGS sequence"/>
</dbReference>
<proteinExistence type="predicted"/>
<evidence type="ECO:0000313" key="2">
    <source>
        <dbReference type="Proteomes" id="UP000009168"/>
    </source>
</evidence>
<dbReference type="GeneID" id="24438026"/>
<evidence type="ECO:0000313" key="1">
    <source>
        <dbReference type="EMBL" id="EWS73598.1"/>
    </source>
</evidence>
<sequence length="102" mass="11571">MLFGSLQKLKSKAEQVANEWMHQLSFQERVSYIYQKSALAENDAAKRLPLPLTQADKLFQQSLSVETSFELKVIKQLFSMVNLTPSGMKYALSGLTESQRLS</sequence>
<organism evidence="1 2">
    <name type="scientific">Tetrahymena thermophila (strain SB210)</name>
    <dbReference type="NCBI Taxonomy" id="312017"/>
    <lineage>
        <taxon>Eukaryota</taxon>
        <taxon>Sar</taxon>
        <taxon>Alveolata</taxon>
        <taxon>Ciliophora</taxon>
        <taxon>Intramacronucleata</taxon>
        <taxon>Oligohymenophorea</taxon>
        <taxon>Hymenostomatida</taxon>
        <taxon>Tetrahymenina</taxon>
        <taxon>Tetrahymenidae</taxon>
        <taxon>Tetrahymena</taxon>
    </lineage>
</organism>
<reference evidence="2" key="1">
    <citation type="journal article" date="2006" name="PLoS Biol.">
        <title>Macronuclear genome sequence of the ciliate Tetrahymena thermophila, a model eukaryote.</title>
        <authorList>
            <person name="Eisen J.A."/>
            <person name="Coyne R.S."/>
            <person name="Wu M."/>
            <person name="Wu D."/>
            <person name="Thiagarajan M."/>
            <person name="Wortman J.R."/>
            <person name="Badger J.H."/>
            <person name="Ren Q."/>
            <person name="Amedeo P."/>
            <person name="Jones K.M."/>
            <person name="Tallon L.J."/>
            <person name="Delcher A.L."/>
            <person name="Salzberg S.L."/>
            <person name="Silva J.C."/>
            <person name="Haas B.J."/>
            <person name="Majoros W.H."/>
            <person name="Farzad M."/>
            <person name="Carlton J.M."/>
            <person name="Smith R.K. Jr."/>
            <person name="Garg J."/>
            <person name="Pearlman R.E."/>
            <person name="Karrer K.M."/>
            <person name="Sun L."/>
            <person name="Manning G."/>
            <person name="Elde N.C."/>
            <person name="Turkewitz A.P."/>
            <person name="Asai D.J."/>
            <person name="Wilkes D.E."/>
            <person name="Wang Y."/>
            <person name="Cai H."/>
            <person name="Collins K."/>
            <person name="Stewart B.A."/>
            <person name="Lee S.R."/>
            <person name="Wilamowska K."/>
            <person name="Weinberg Z."/>
            <person name="Ruzzo W.L."/>
            <person name="Wloga D."/>
            <person name="Gaertig J."/>
            <person name="Frankel J."/>
            <person name="Tsao C.-C."/>
            <person name="Gorovsky M.A."/>
            <person name="Keeling P.J."/>
            <person name="Waller R.F."/>
            <person name="Patron N.J."/>
            <person name="Cherry J.M."/>
            <person name="Stover N.A."/>
            <person name="Krieger C.J."/>
            <person name="del Toro C."/>
            <person name="Ryder H.F."/>
            <person name="Williamson S.C."/>
            <person name="Barbeau R.A."/>
            <person name="Hamilton E.P."/>
            <person name="Orias E."/>
        </authorList>
    </citation>
    <scope>NUCLEOTIDE SEQUENCE [LARGE SCALE GENOMIC DNA]</scope>
    <source>
        <strain evidence="2">SB210</strain>
    </source>
</reference>
<keyword evidence="2" id="KW-1185">Reference proteome</keyword>
<name>W7XAZ5_TETTS</name>
<dbReference type="KEGG" id="tet:TTHERM_000249769"/>
<dbReference type="RefSeq" id="XP_012653828.1">
    <property type="nucleotide sequence ID" value="XM_012798374.1"/>
</dbReference>
<protein>
    <submittedName>
        <fullName evidence="1">Uncharacterized protein</fullName>
    </submittedName>
</protein>
<dbReference type="EMBL" id="GG662647">
    <property type="protein sequence ID" value="EWS73598.1"/>
    <property type="molecule type" value="Genomic_DNA"/>
</dbReference>
<accession>W7XAZ5</accession>
<gene>
    <name evidence="1" type="ORF">TTHERM_000249769</name>
</gene>
<dbReference type="AlphaFoldDB" id="W7XAZ5"/>